<name>A0ABP6MT25_9ACTN</name>
<dbReference type="Proteomes" id="UP001500320">
    <property type="component" value="Unassembled WGS sequence"/>
</dbReference>
<dbReference type="InterPro" id="IPR013216">
    <property type="entry name" value="Methyltransf_11"/>
</dbReference>
<accession>A0ABP6MT25</accession>
<keyword evidence="3" id="KW-1185">Reference proteome</keyword>
<dbReference type="Pfam" id="PF08241">
    <property type="entry name" value="Methyltransf_11"/>
    <property type="match status" value="1"/>
</dbReference>
<dbReference type="EMBL" id="BAAAUT010000005">
    <property type="protein sequence ID" value="GAA3120186.1"/>
    <property type="molecule type" value="Genomic_DNA"/>
</dbReference>
<organism evidence="2 3">
    <name type="scientific">Planomonospora alba</name>
    <dbReference type="NCBI Taxonomy" id="161354"/>
    <lineage>
        <taxon>Bacteria</taxon>
        <taxon>Bacillati</taxon>
        <taxon>Actinomycetota</taxon>
        <taxon>Actinomycetes</taxon>
        <taxon>Streptosporangiales</taxon>
        <taxon>Streptosporangiaceae</taxon>
        <taxon>Planomonospora</taxon>
    </lineage>
</organism>
<sequence length="277" mass="29353">MSTANAFTRSTAQRELYGSGARLATRTRALHRAKTSGRPVADVIAELAAAHLPTASGTVVADIGCGRGTTSRALTERLRPRCLLAVDASVAMITDARARITGDAPIVYLQADFHRLPLAGAACDLVVAAFCLYHSRDPRSVVAELARVLRPGGLAALVTKSADSYQALDHLVAGAGLDPDALERPSLYSTAHSGNLPTLLPPSLRTVHLEHERHTFDFTDLGHVAAYLATTPKYELPPGLAGDPDAITSRLRARLPDGPVHAASTVTYLLARKEDTT</sequence>
<dbReference type="InterPro" id="IPR029063">
    <property type="entry name" value="SAM-dependent_MTases_sf"/>
</dbReference>
<proteinExistence type="predicted"/>
<dbReference type="PANTHER" id="PTHR43861:SF1">
    <property type="entry name" value="TRANS-ACONITATE 2-METHYLTRANSFERASE"/>
    <property type="match status" value="1"/>
</dbReference>
<dbReference type="SUPFAM" id="SSF53335">
    <property type="entry name" value="S-adenosyl-L-methionine-dependent methyltransferases"/>
    <property type="match status" value="1"/>
</dbReference>
<dbReference type="CDD" id="cd02440">
    <property type="entry name" value="AdoMet_MTases"/>
    <property type="match status" value="1"/>
</dbReference>
<evidence type="ECO:0000313" key="2">
    <source>
        <dbReference type="EMBL" id="GAA3120186.1"/>
    </source>
</evidence>
<gene>
    <name evidence="2" type="ORF">GCM10010466_08800</name>
</gene>
<evidence type="ECO:0000313" key="3">
    <source>
        <dbReference type="Proteomes" id="UP001500320"/>
    </source>
</evidence>
<dbReference type="RefSeq" id="WP_344856123.1">
    <property type="nucleotide sequence ID" value="NZ_BAAAUT010000005.1"/>
</dbReference>
<evidence type="ECO:0000259" key="1">
    <source>
        <dbReference type="Pfam" id="PF08241"/>
    </source>
</evidence>
<dbReference type="PANTHER" id="PTHR43861">
    <property type="entry name" value="TRANS-ACONITATE 2-METHYLTRANSFERASE-RELATED"/>
    <property type="match status" value="1"/>
</dbReference>
<protein>
    <recommendedName>
        <fullName evidence="1">Methyltransferase type 11 domain-containing protein</fullName>
    </recommendedName>
</protein>
<comment type="caution">
    <text evidence="2">The sequence shown here is derived from an EMBL/GenBank/DDBJ whole genome shotgun (WGS) entry which is preliminary data.</text>
</comment>
<reference evidence="3" key="1">
    <citation type="journal article" date="2019" name="Int. J. Syst. Evol. Microbiol.">
        <title>The Global Catalogue of Microorganisms (GCM) 10K type strain sequencing project: providing services to taxonomists for standard genome sequencing and annotation.</title>
        <authorList>
            <consortium name="The Broad Institute Genomics Platform"/>
            <consortium name="The Broad Institute Genome Sequencing Center for Infectious Disease"/>
            <person name="Wu L."/>
            <person name="Ma J."/>
        </authorList>
    </citation>
    <scope>NUCLEOTIDE SEQUENCE [LARGE SCALE GENOMIC DNA]</scope>
    <source>
        <strain evidence="3">JCM 9373</strain>
    </source>
</reference>
<feature type="domain" description="Methyltransferase type 11" evidence="1">
    <location>
        <begin position="62"/>
        <end position="156"/>
    </location>
</feature>
<dbReference type="Gene3D" id="3.40.50.150">
    <property type="entry name" value="Vaccinia Virus protein VP39"/>
    <property type="match status" value="1"/>
</dbReference>